<evidence type="ECO:0000256" key="7">
    <source>
        <dbReference type="ARBA" id="ARBA00022989"/>
    </source>
</evidence>
<evidence type="ECO:0000313" key="13">
    <source>
        <dbReference type="Proteomes" id="UP001195483"/>
    </source>
</evidence>
<evidence type="ECO:0000256" key="2">
    <source>
        <dbReference type="ARBA" id="ARBA00004922"/>
    </source>
</evidence>
<dbReference type="PANTHER" id="PTHR19297">
    <property type="entry name" value="GLYCOSYLTRANSFERASE 14 FAMILY MEMBER"/>
    <property type="match status" value="1"/>
</dbReference>
<comment type="subcellular location">
    <subcellularLocation>
        <location evidence="1">Membrane</location>
        <topology evidence="1">Single-pass type II membrane protein</topology>
    </subcellularLocation>
</comment>
<organism evidence="12 13">
    <name type="scientific">Potamilus streckersoni</name>
    <dbReference type="NCBI Taxonomy" id="2493646"/>
    <lineage>
        <taxon>Eukaryota</taxon>
        <taxon>Metazoa</taxon>
        <taxon>Spiralia</taxon>
        <taxon>Lophotrochozoa</taxon>
        <taxon>Mollusca</taxon>
        <taxon>Bivalvia</taxon>
        <taxon>Autobranchia</taxon>
        <taxon>Heteroconchia</taxon>
        <taxon>Palaeoheterodonta</taxon>
        <taxon>Unionida</taxon>
        <taxon>Unionoidea</taxon>
        <taxon>Unionidae</taxon>
        <taxon>Ambleminae</taxon>
        <taxon>Lampsilini</taxon>
        <taxon>Potamilus</taxon>
    </lineage>
</organism>
<dbReference type="PANTHER" id="PTHR19297:SF191">
    <property type="entry name" value="PROTEIN XYLOSYLTRANSFERASE"/>
    <property type="match status" value="1"/>
</dbReference>
<keyword evidence="8 11" id="KW-0472">Membrane</keyword>
<reference evidence="12" key="2">
    <citation type="journal article" date="2021" name="Genome Biol. Evol.">
        <title>Developing a high-quality reference genome for a parasitic bivalve with doubly uniparental inheritance (Bivalvia: Unionida).</title>
        <authorList>
            <person name="Smith C.H."/>
        </authorList>
    </citation>
    <scope>NUCLEOTIDE SEQUENCE</scope>
    <source>
        <strain evidence="12">CHS0354</strain>
        <tissue evidence="12">Mantle</tissue>
    </source>
</reference>
<accession>A0AAE0SD05</accession>
<reference evidence="12" key="3">
    <citation type="submission" date="2023-05" db="EMBL/GenBank/DDBJ databases">
        <authorList>
            <person name="Smith C.H."/>
        </authorList>
    </citation>
    <scope>NUCLEOTIDE SEQUENCE</scope>
    <source>
        <strain evidence="12">CHS0354</strain>
        <tissue evidence="12">Mantle</tissue>
    </source>
</reference>
<dbReference type="GO" id="GO:0008375">
    <property type="term" value="F:acetylglucosaminyltransferase activity"/>
    <property type="evidence" value="ECO:0007669"/>
    <property type="project" value="TreeGrafter"/>
</dbReference>
<evidence type="ECO:0000256" key="10">
    <source>
        <dbReference type="ARBA" id="ARBA00038150"/>
    </source>
</evidence>
<dbReference type="InterPro" id="IPR003406">
    <property type="entry name" value="Glyco_trans_14"/>
</dbReference>
<evidence type="ECO:0008006" key="14">
    <source>
        <dbReference type="Google" id="ProtNLM"/>
    </source>
</evidence>
<evidence type="ECO:0000256" key="5">
    <source>
        <dbReference type="ARBA" id="ARBA00022692"/>
    </source>
</evidence>
<evidence type="ECO:0000256" key="4">
    <source>
        <dbReference type="ARBA" id="ARBA00022679"/>
    </source>
</evidence>
<dbReference type="AlphaFoldDB" id="A0AAE0SD05"/>
<evidence type="ECO:0000256" key="9">
    <source>
        <dbReference type="ARBA" id="ARBA00023180"/>
    </source>
</evidence>
<proteinExistence type="inferred from homology"/>
<protein>
    <recommendedName>
        <fullName evidence="14">Beta-1,3-galactosyl-O-glycosyl-glycoprotein beta-1,6-N-acetylglucosaminyltransferase</fullName>
    </recommendedName>
</protein>
<reference evidence="12" key="1">
    <citation type="journal article" date="2021" name="Genome Biol. Evol.">
        <title>A High-Quality Reference Genome for a Parasitic Bivalve with Doubly Uniparental Inheritance (Bivalvia: Unionida).</title>
        <authorList>
            <person name="Smith C.H."/>
        </authorList>
    </citation>
    <scope>NUCLEOTIDE SEQUENCE</scope>
    <source>
        <strain evidence="12">CHS0354</strain>
    </source>
</reference>
<dbReference type="GO" id="GO:0016020">
    <property type="term" value="C:membrane"/>
    <property type="evidence" value="ECO:0007669"/>
    <property type="project" value="UniProtKB-SubCell"/>
</dbReference>
<keyword evidence="13" id="KW-1185">Reference proteome</keyword>
<sequence length="449" mass="52441">MNLNRFCFVLIATVFTSFLVYGALYIYLFSAGSLNFDIIKRMTGIQMQGSFPFSLLSNYTNAKVLLDKITPVTVNIVNCRKLFDGDPLEMKKTYKLLENYNPKVINDKEYVNMTKNCSSFRNTRGYIRSPLNSLEEMFPLAFSIVMYKDVYQAERLLRSIYRPQNIYCIHVDRKAARDVKEAMKCIASCFENVFIASQLHSVRWGTISVLDAELSCMTELLPKHKSWKYFINLTGQEFPLRTNYELVRILTVYNGANDIWGTTDRRWHARWKDAGKPPYNIRPLKGSVHIVANRDFVNFLITNRTAQEFYKWTKKTRVPDETFFPTLNYNPQFGVRGQYNGSKPSHKVRSFSRLKIWTQRTGAGCHGKIVRGICILGIGDLPLLRRRDEFFVNKFHWNYQSFTLDCMEELYFNRTRNEYEGNGNINTSVYEKAEIVKYSVKKEMTKTTV</sequence>
<dbReference type="Pfam" id="PF02485">
    <property type="entry name" value="Branch"/>
    <property type="match status" value="1"/>
</dbReference>
<name>A0AAE0SD05_9BIVA</name>
<gene>
    <name evidence="12" type="ORF">CHS0354_008300</name>
</gene>
<keyword evidence="9" id="KW-0325">Glycoprotein</keyword>
<keyword evidence="4" id="KW-0808">Transferase</keyword>
<evidence type="ECO:0000256" key="8">
    <source>
        <dbReference type="ARBA" id="ARBA00023136"/>
    </source>
</evidence>
<comment type="caution">
    <text evidence="12">The sequence shown here is derived from an EMBL/GenBank/DDBJ whole genome shotgun (WGS) entry which is preliminary data.</text>
</comment>
<keyword evidence="3" id="KW-0328">Glycosyltransferase</keyword>
<feature type="transmembrane region" description="Helical" evidence="11">
    <location>
        <begin position="7"/>
        <end position="28"/>
    </location>
</feature>
<dbReference type="EMBL" id="JAEAOA010000554">
    <property type="protein sequence ID" value="KAK3589238.1"/>
    <property type="molecule type" value="Genomic_DNA"/>
</dbReference>
<keyword evidence="7 11" id="KW-1133">Transmembrane helix</keyword>
<evidence type="ECO:0000256" key="3">
    <source>
        <dbReference type="ARBA" id="ARBA00022676"/>
    </source>
</evidence>
<keyword evidence="5 11" id="KW-0812">Transmembrane</keyword>
<evidence type="ECO:0000256" key="6">
    <source>
        <dbReference type="ARBA" id="ARBA00022968"/>
    </source>
</evidence>
<evidence type="ECO:0000256" key="1">
    <source>
        <dbReference type="ARBA" id="ARBA00004606"/>
    </source>
</evidence>
<dbReference type="Proteomes" id="UP001195483">
    <property type="component" value="Unassembled WGS sequence"/>
</dbReference>
<comment type="pathway">
    <text evidence="2">Protein modification; protein glycosylation.</text>
</comment>
<evidence type="ECO:0000313" key="12">
    <source>
        <dbReference type="EMBL" id="KAK3589238.1"/>
    </source>
</evidence>
<evidence type="ECO:0000256" key="11">
    <source>
        <dbReference type="SAM" id="Phobius"/>
    </source>
</evidence>
<comment type="similarity">
    <text evidence="10">Belongs to the glycosyltransferase 14 family.</text>
</comment>
<keyword evidence="6" id="KW-0735">Signal-anchor</keyword>